<dbReference type="EMBL" id="OU466857">
    <property type="protein sequence ID" value="CAH2034669.1"/>
    <property type="molecule type" value="Genomic_DNA"/>
</dbReference>
<accession>A0AAU9R680</accession>
<sequence length="142" mass="16270">LSWSSTCLPFGISCHDAIAAATYKHFCGWATSDRSTPTPLVIMHFELEDERNLARILRQASMEENKTREPNSTFDVFLEGFHAGEGTEKLLRHVVVVCLDDEAYSKCTKVHPHRCFLLRTPGVDFSGEKLFMVPDYLKMMWR</sequence>
<dbReference type="AlphaFoldDB" id="A0AAU9R680"/>
<evidence type="ECO:0000313" key="3">
    <source>
        <dbReference type="Proteomes" id="UP000836841"/>
    </source>
</evidence>
<name>A0AAU9R680_THLAR</name>
<dbReference type="InterPro" id="IPR044821">
    <property type="entry name" value="At1g28695/At4g15970-like"/>
</dbReference>
<organism evidence="2 3">
    <name type="scientific">Thlaspi arvense</name>
    <name type="common">Field penny-cress</name>
    <dbReference type="NCBI Taxonomy" id="13288"/>
    <lineage>
        <taxon>Eukaryota</taxon>
        <taxon>Viridiplantae</taxon>
        <taxon>Streptophyta</taxon>
        <taxon>Embryophyta</taxon>
        <taxon>Tracheophyta</taxon>
        <taxon>Spermatophyta</taxon>
        <taxon>Magnoliopsida</taxon>
        <taxon>eudicotyledons</taxon>
        <taxon>Gunneridae</taxon>
        <taxon>Pentapetalae</taxon>
        <taxon>rosids</taxon>
        <taxon>malvids</taxon>
        <taxon>Brassicales</taxon>
        <taxon>Brassicaceae</taxon>
        <taxon>Thlaspideae</taxon>
        <taxon>Thlaspi</taxon>
    </lineage>
</organism>
<feature type="non-terminal residue" evidence="2">
    <location>
        <position position="1"/>
    </location>
</feature>
<reference evidence="2 3" key="1">
    <citation type="submission" date="2022-03" db="EMBL/GenBank/DDBJ databases">
        <authorList>
            <person name="Nunn A."/>
            <person name="Chopra R."/>
            <person name="Nunn A."/>
            <person name="Contreras Garrido A."/>
        </authorList>
    </citation>
    <scope>NUCLEOTIDE SEQUENCE [LARGE SCALE GENOMIC DNA]</scope>
</reference>
<keyword evidence="3" id="KW-1185">Reference proteome</keyword>
<dbReference type="Pfam" id="PF03407">
    <property type="entry name" value="Nucleotid_trans"/>
    <property type="match status" value="1"/>
</dbReference>
<evidence type="ECO:0000259" key="1">
    <source>
        <dbReference type="Pfam" id="PF03407"/>
    </source>
</evidence>
<dbReference type="InterPro" id="IPR005069">
    <property type="entry name" value="Nucl-diP-sugar_transferase"/>
</dbReference>
<protein>
    <recommendedName>
        <fullName evidence="1">Nucleotide-diphospho-sugar transferase domain-containing protein</fullName>
    </recommendedName>
</protein>
<proteinExistence type="predicted"/>
<gene>
    <name evidence="2" type="ORF">TAV2_LOCUS3799</name>
</gene>
<feature type="domain" description="Nucleotide-diphospho-sugar transferase" evidence="1">
    <location>
        <begin position="90"/>
        <end position="142"/>
    </location>
</feature>
<evidence type="ECO:0000313" key="2">
    <source>
        <dbReference type="EMBL" id="CAH2034669.1"/>
    </source>
</evidence>
<dbReference type="PANTHER" id="PTHR46038">
    <property type="entry name" value="EXPRESSED PROTEIN-RELATED"/>
    <property type="match status" value="1"/>
</dbReference>
<dbReference type="Proteomes" id="UP000836841">
    <property type="component" value="Chromosome 1"/>
</dbReference>
<dbReference type="PANTHER" id="PTHR46038:SF13">
    <property type="entry name" value="GLYCOSYLTRANSFERASE"/>
    <property type="match status" value="1"/>
</dbReference>
<feature type="non-terminal residue" evidence="2">
    <location>
        <position position="142"/>
    </location>
</feature>